<evidence type="ECO:0000259" key="6">
    <source>
        <dbReference type="Pfam" id="PF01212"/>
    </source>
</evidence>
<feature type="region of interest" description="Disordered" evidence="5">
    <location>
        <begin position="1"/>
        <end position="32"/>
    </location>
</feature>
<dbReference type="InterPro" id="IPR015424">
    <property type="entry name" value="PyrdxlP-dep_Trfase"/>
</dbReference>
<dbReference type="Proteomes" id="UP000598633">
    <property type="component" value="Unassembled WGS sequence"/>
</dbReference>
<dbReference type="GO" id="GO:0006545">
    <property type="term" value="P:glycine biosynthetic process"/>
    <property type="evidence" value="ECO:0007669"/>
    <property type="project" value="TreeGrafter"/>
</dbReference>
<accession>A0A8J6Y3V7</accession>
<evidence type="ECO:0000256" key="2">
    <source>
        <dbReference type="ARBA" id="ARBA00006966"/>
    </source>
</evidence>
<feature type="non-terminal residue" evidence="7">
    <location>
        <position position="229"/>
    </location>
</feature>
<dbReference type="InterPro" id="IPR023603">
    <property type="entry name" value="Low_specificity_L-TA-like"/>
</dbReference>
<dbReference type="GO" id="GO:0006567">
    <property type="term" value="P:L-threonine catabolic process"/>
    <property type="evidence" value="ECO:0007669"/>
    <property type="project" value="TreeGrafter"/>
</dbReference>
<dbReference type="PANTHER" id="PTHR48097:SF9">
    <property type="entry name" value="L-THREONINE ALDOLASE"/>
    <property type="match status" value="1"/>
</dbReference>
<keyword evidence="4" id="KW-0456">Lyase</keyword>
<protein>
    <submittedName>
        <fullName evidence="7">Threonine aldolase family protein</fullName>
    </submittedName>
</protein>
<dbReference type="Pfam" id="PF01212">
    <property type="entry name" value="Beta_elim_lyase"/>
    <property type="match status" value="1"/>
</dbReference>
<comment type="cofactor">
    <cofactor evidence="1">
        <name>pyridoxal 5'-phosphate</name>
        <dbReference type="ChEBI" id="CHEBI:597326"/>
    </cofactor>
</comment>
<dbReference type="FunFam" id="3.40.640.10:FF:000030">
    <property type="entry name" value="Low-specificity L-threonine aldolase"/>
    <property type="match status" value="1"/>
</dbReference>
<evidence type="ECO:0000313" key="8">
    <source>
        <dbReference type="Proteomes" id="UP000598633"/>
    </source>
</evidence>
<dbReference type="GO" id="GO:0008732">
    <property type="term" value="F:L-allo-threonine aldolase activity"/>
    <property type="evidence" value="ECO:0007669"/>
    <property type="project" value="TreeGrafter"/>
</dbReference>
<dbReference type="InterPro" id="IPR015421">
    <property type="entry name" value="PyrdxlP-dep_Trfase_major"/>
</dbReference>
<reference evidence="7 8" key="1">
    <citation type="submission" date="2020-08" db="EMBL/GenBank/DDBJ databases">
        <title>Acidobacteriota in marine sediments use diverse sulfur dissimilation pathways.</title>
        <authorList>
            <person name="Wasmund K."/>
        </authorList>
    </citation>
    <scope>NUCLEOTIDE SEQUENCE [LARGE SCALE GENOMIC DNA]</scope>
    <source>
        <strain evidence="7">MAG AM3-A</strain>
    </source>
</reference>
<dbReference type="SUPFAM" id="SSF53383">
    <property type="entry name" value="PLP-dependent transferases"/>
    <property type="match status" value="1"/>
</dbReference>
<evidence type="ECO:0000256" key="3">
    <source>
        <dbReference type="ARBA" id="ARBA00022898"/>
    </source>
</evidence>
<keyword evidence="3" id="KW-0663">Pyridoxal phosphate</keyword>
<dbReference type="InterPro" id="IPR001597">
    <property type="entry name" value="ArAA_b-elim_lyase/Thr_aldolase"/>
</dbReference>
<comment type="similarity">
    <text evidence="2">Belongs to the threonine aldolase family.</text>
</comment>
<dbReference type="GO" id="GO:0005829">
    <property type="term" value="C:cytosol"/>
    <property type="evidence" value="ECO:0007669"/>
    <property type="project" value="TreeGrafter"/>
</dbReference>
<proteinExistence type="inferred from homology"/>
<feature type="domain" description="Aromatic amino acid beta-eliminating lyase/threonine aldolase" evidence="6">
    <location>
        <begin position="3"/>
        <end position="229"/>
    </location>
</feature>
<evidence type="ECO:0000256" key="4">
    <source>
        <dbReference type="ARBA" id="ARBA00023239"/>
    </source>
</evidence>
<comment type="caution">
    <text evidence="7">The sequence shown here is derived from an EMBL/GenBank/DDBJ whole genome shotgun (WGS) entry which is preliminary data.</text>
</comment>
<dbReference type="AlphaFoldDB" id="A0A8J6Y3V7"/>
<dbReference type="PANTHER" id="PTHR48097">
    <property type="entry name" value="L-THREONINE ALDOLASE-RELATED"/>
    <property type="match status" value="1"/>
</dbReference>
<dbReference type="NCBIfam" id="NF041359">
    <property type="entry name" value="GntG_guanitoxin"/>
    <property type="match status" value="1"/>
</dbReference>
<dbReference type="EMBL" id="JACXWA010000047">
    <property type="protein sequence ID" value="MBD3870253.1"/>
    <property type="molecule type" value="Genomic_DNA"/>
</dbReference>
<gene>
    <name evidence="7" type="ORF">IFJ97_02700</name>
</gene>
<sequence>MVDLRSDTVTHPTDNMRKAMSSAEVGDDVYGEDPTINRLEERAAELMGREAAVFVPTGTMGNQIAIHLHTHPGSEVVAEAGCHVFNFEMGAMATLSGTLPRAIETSDGILTPTQVETAIQPRAGYRTPTSLVVLENSHNLAGGRVTTRERMAELIRVARDHGLPVHLDGARIHNAAAALDITAAELSAGCDTVMFCLSKGLGAPVGSILVGTADTITEARRVRKMFGGG</sequence>
<evidence type="ECO:0000313" key="7">
    <source>
        <dbReference type="EMBL" id="MBD3870253.1"/>
    </source>
</evidence>
<organism evidence="7 8">
    <name type="scientific">Candidatus Sulfomarinibacter kjeldsenii</name>
    <dbReference type="NCBI Taxonomy" id="2885994"/>
    <lineage>
        <taxon>Bacteria</taxon>
        <taxon>Pseudomonadati</taxon>
        <taxon>Acidobacteriota</taxon>
        <taxon>Thermoanaerobaculia</taxon>
        <taxon>Thermoanaerobaculales</taxon>
        <taxon>Candidatus Sulfomarinibacteraceae</taxon>
        <taxon>Candidatus Sulfomarinibacter</taxon>
    </lineage>
</organism>
<evidence type="ECO:0000256" key="5">
    <source>
        <dbReference type="SAM" id="MobiDB-lite"/>
    </source>
</evidence>
<dbReference type="Gene3D" id="3.40.640.10">
    <property type="entry name" value="Type I PLP-dependent aspartate aminotransferase-like (Major domain)"/>
    <property type="match status" value="1"/>
</dbReference>
<evidence type="ECO:0000256" key="1">
    <source>
        <dbReference type="ARBA" id="ARBA00001933"/>
    </source>
</evidence>
<name>A0A8J6Y3V7_9BACT</name>